<evidence type="ECO:0000256" key="6">
    <source>
        <dbReference type="SAM" id="MobiDB-lite"/>
    </source>
</evidence>
<comment type="caution">
    <text evidence="9">The sequence shown here is derived from an EMBL/GenBank/DDBJ whole genome shotgun (WGS) entry which is preliminary data.</text>
</comment>
<feature type="transmembrane region" description="Helical" evidence="7">
    <location>
        <begin position="176"/>
        <end position="198"/>
    </location>
</feature>
<evidence type="ECO:0000256" key="4">
    <source>
        <dbReference type="ARBA" id="ARBA00023136"/>
    </source>
</evidence>
<dbReference type="Proteomes" id="UP000028545">
    <property type="component" value="Unassembled WGS sequence"/>
</dbReference>
<evidence type="ECO:0000259" key="8">
    <source>
        <dbReference type="Pfam" id="PF20684"/>
    </source>
</evidence>
<feature type="compositionally biased region" description="Polar residues" evidence="6">
    <location>
        <begin position="326"/>
        <end position="336"/>
    </location>
</feature>
<comment type="similarity">
    <text evidence="5">Belongs to the SAT4 family.</text>
</comment>
<feature type="transmembrane region" description="Helical" evidence="7">
    <location>
        <begin position="40"/>
        <end position="67"/>
    </location>
</feature>
<dbReference type="PANTHER" id="PTHR33048:SF2">
    <property type="entry name" value="SRPK"/>
    <property type="match status" value="1"/>
</dbReference>
<accession>A0A084GG35</accession>
<dbReference type="InterPro" id="IPR049326">
    <property type="entry name" value="Rhodopsin_dom_fungi"/>
</dbReference>
<dbReference type="PANTHER" id="PTHR33048">
    <property type="entry name" value="PTH11-LIKE INTEGRAL MEMBRANE PROTEIN (AFU_ORTHOLOGUE AFUA_5G11245)"/>
    <property type="match status" value="1"/>
</dbReference>
<gene>
    <name evidence="9" type="ORF">SAPIO_CDS0589</name>
</gene>
<keyword evidence="2 7" id="KW-0812">Transmembrane</keyword>
<dbReference type="OMA" id="CIPFDHQ"/>
<dbReference type="EMBL" id="JOWA01000033">
    <property type="protein sequence ID" value="KEZ46297.1"/>
    <property type="molecule type" value="Genomic_DNA"/>
</dbReference>
<evidence type="ECO:0000256" key="3">
    <source>
        <dbReference type="ARBA" id="ARBA00022989"/>
    </source>
</evidence>
<sequence length="388" mass="44069">MASDGQAFLREVWALQATAYVIVSLRYYQRISTLGWHKLAWDDAFMVLATLVYTAESVAAHFVIAYWKGFANNAMTEEQRAALDPNSEEWRLRVNGSKTHVIGLLLYTTLLWILKACWLVYYFRLTEGIRKMRKLVRYGVIIMPLTYISCLLVAFLKCIPFDHQWQIYPIPPNRCMPAISFIQTIYVMVMNTVTDFYLMAIPIPIVWGSQLPWKKKVRLVIMFSGAFLEMTFGILRCVSILTVGDKDPAQSGYWSVRESFVSFTLTNLPMIYPIIKKYIDKGTTKGSSNMNSHPLGQYPRSAMISSGPRSRPNDTAWDSEEHIVVSSDQKMASSEDGSAKGVEISSDRRTSGARQGGQSGRHIVVTTEVTVQESAAKHDDRMRNIDHF</sequence>
<feature type="transmembrane region" description="Helical" evidence="7">
    <location>
        <begin position="135"/>
        <end position="156"/>
    </location>
</feature>
<protein>
    <recommendedName>
        <fullName evidence="8">Rhodopsin domain-containing protein</fullName>
    </recommendedName>
</protein>
<comment type="subcellular location">
    <subcellularLocation>
        <location evidence="1">Membrane</location>
        <topology evidence="1">Multi-pass membrane protein</topology>
    </subcellularLocation>
</comment>
<feature type="transmembrane region" description="Helical" evidence="7">
    <location>
        <begin position="101"/>
        <end position="123"/>
    </location>
</feature>
<feature type="compositionally biased region" description="Basic and acidic residues" evidence="6">
    <location>
        <begin position="375"/>
        <end position="388"/>
    </location>
</feature>
<keyword evidence="3 7" id="KW-1133">Transmembrane helix</keyword>
<keyword evidence="10" id="KW-1185">Reference proteome</keyword>
<dbReference type="RefSeq" id="XP_016646096.1">
    <property type="nucleotide sequence ID" value="XM_016783330.1"/>
</dbReference>
<dbReference type="GO" id="GO:0016020">
    <property type="term" value="C:membrane"/>
    <property type="evidence" value="ECO:0007669"/>
    <property type="project" value="UniProtKB-SubCell"/>
</dbReference>
<name>A0A084GG35_PSEDA</name>
<organism evidence="9 10">
    <name type="scientific">Pseudallescheria apiosperma</name>
    <name type="common">Scedosporium apiospermum</name>
    <dbReference type="NCBI Taxonomy" id="563466"/>
    <lineage>
        <taxon>Eukaryota</taxon>
        <taxon>Fungi</taxon>
        <taxon>Dikarya</taxon>
        <taxon>Ascomycota</taxon>
        <taxon>Pezizomycotina</taxon>
        <taxon>Sordariomycetes</taxon>
        <taxon>Hypocreomycetidae</taxon>
        <taxon>Microascales</taxon>
        <taxon>Microascaceae</taxon>
        <taxon>Scedosporium</taxon>
    </lineage>
</organism>
<dbReference type="OrthoDB" id="2988756at2759"/>
<feature type="domain" description="Rhodopsin" evidence="8">
    <location>
        <begin position="25"/>
        <end position="277"/>
    </location>
</feature>
<feature type="compositionally biased region" description="Polar residues" evidence="6">
    <location>
        <begin position="285"/>
        <end position="294"/>
    </location>
</feature>
<reference evidence="9 10" key="1">
    <citation type="journal article" date="2014" name="Genome Announc.">
        <title>Draft genome sequence of the pathogenic fungus Scedosporium apiospermum.</title>
        <authorList>
            <person name="Vandeputte P."/>
            <person name="Ghamrawi S."/>
            <person name="Rechenmann M."/>
            <person name="Iltis A."/>
            <person name="Giraud S."/>
            <person name="Fleury M."/>
            <person name="Thornton C."/>
            <person name="Delhaes L."/>
            <person name="Meyer W."/>
            <person name="Papon N."/>
            <person name="Bouchara J.P."/>
        </authorList>
    </citation>
    <scope>NUCLEOTIDE SEQUENCE [LARGE SCALE GENOMIC DNA]</scope>
    <source>
        <strain evidence="9 10">IHEM 14462</strain>
    </source>
</reference>
<evidence type="ECO:0000313" key="9">
    <source>
        <dbReference type="EMBL" id="KEZ46297.1"/>
    </source>
</evidence>
<dbReference type="HOGENOM" id="CLU_019101_0_1_1"/>
<dbReference type="Pfam" id="PF20684">
    <property type="entry name" value="Fung_rhodopsin"/>
    <property type="match status" value="1"/>
</dbReference>
<keyword evidence="4 7" id="KW-0472">Membrane</keyword>
<dbReference type="InterPro" id="IPR052337">
    <property type="entry name" value="SAT4-like"/>
</dbReference>
<dbReference type="GeneID" id="27718741"/>
<evidence type="ECO:0000256" key="5">
    <source>
        <dbReference type="ARBA" id="ARBA00038359"/>
    </source>
</evidence>
<evidence type="ECO:0000256" key="7">
    <source>
        <dbReference type="SAM" id="Phobius"/>
    </source>
</evidence>
<feature type="transmembrane region" description="Helical" evidence="7">
    <location>
        <begin position="254"/>
        <end position="275"/>
    </location>
</feature>
<dbReference type="VEuPathDB" id="FungiDB:SAPIO_CDS0589"/>
<dbReference type="KEGG" id="sapo:SAPIO_CDS0589"/>
<feature type="region of interest" description="Disordered" evidence="6">
    <location>
        <begin position="285"/>
        <end position="388"/>
    </location>
</feature>
<evidence type="ECO:0000313" key="10">
    <source>
        <dbReference type="Proteomes" id="UP000028545"/>
    </source>
</evidence>
<proteinExistence type="inferred from homology"/>
<feature type="transmembrane region" description="Helical" evidence="7">
    <location>
        <begin position="219"/>
        <end position="242"/>
    </location>
</feature>
<evidence type="ECO:0000256" key="2">
    <source>
        <dbReference type="ARBA" id="ARBA00022692"/>
    </source>
</evidence>
<evidence type="ECO:0000256" key="1">
    <source>
        <dbReference type="ARBA" id="ARBA00004141"/>
    </source>
</evidence>
<dbReference type="AlphaFoldDB" id="A0A084GG35"/>